<feature type="binding site" evidence="5">
    <location>
        <position position="280"/>
    </location>
    <ligand>
        <name>N(2)-acetyl-L-ornithine</name>
        <dbReference type="ChEBI" id="CHEBI:57805"/>
    </ligand>
</feature>
<dbReference type="InterPro" id="IPR050103">
    <property type="entry name" value="Class-III_PLP-dep_AT"/>
</dbReference>
<dbReference type="RefSeq" id="WP_021366790.1">
    <property type="nucleotide sequence ID" value="NZ_BBYB01000003.1"/>
</dbReference>
<dbReference type="EC" id="2.6.1.11" evidence="5"/>
<dbReference type="FunFam" id="3.40.640.10:FF:000004">
    <property type="entry name" value="Acetylornithine aminotransferase"/>
    <property type="match status" value="1"/>
</dbReference>
<keyword evidence="3 5" id="KW-0808">Transferase</keyword>
<dbReference type="PROSITE" id="PS00600">
    <property type="entry name" value="AA_TRANSFER_CLASS_3"/>
    <property type="match status" value="1"/>
</dbReference>
<feature type="binding site" evidence="5">
    <location>
        <begin position="105"/>
        <end position="106"/>
    </location>
    <ligand>
        <name>pyridoxal 5'-phosphate</name>
        <dbReference type="ChEBI" id="CHEBI:597326"/>
    </ligand>
</feature>
<evidence type="ECO:0000256" key="1">
    <source>
        <dbReference type="ARBA" id="ARBA00022576"/>
    </source>
</evidence>
<dbReference type="GO" id="GO:0003992">
    <property type="term" value="F:N2-acetyl-L-ornithine:2-oxoglutarate 5-aminotransferase activity"/>
    <property type="evidence" value="ECO:0007669"/>
    <property type="project" value="UniProtKB-UniRule"/>
</dbReference>
<keyword evidence="1 5" id="KW-0032">Aminotransferase</keyword>
<dbReference type="AlphaFoldDB" id="A0A069AHZ7"/>
<dbReference type="Pfam" id="PF00202">
    <property type="entry name" value="Aminotran_3"/>
    <property type="match status" value="1"/>
</dbReference>
<dbReference type="InterPro" id="IPR004636">
    <property type="entry name" value="AcOrn/SuccOrn_fam"/>
</dbReference>
<dbReference type="Gene3D" id="3.40.640.10">
    <property type="entry name" value="Type I PLP-dependent aspartate aminotransferase-like (Major domain)"/>
    <property type="match status" value="1"/>
</dbReference>
<gene>
    <name evidence="6" type="primary">argM</name>
    <name evidence="5 7" type="synonym">argD</name>
    <name evidence="8" type="ORF">BN1095_330388</name>
    <name evidence="6" type="ORF">BN1096_630177</name>
    <name evidence="7" type="ORF">BN1097_640040</name>
</gene>
<proteinExistence type="inferred from homology"/>
<keyword evidence="4 5" id="KW-0663">Pyridoxal phosphate</keyword>
<evidence type="ECO:0000313" key="6">
    <source>
        <dbReference type="EMBL" id="CDS88066.1"/>
    </source>
</evidence>
<dbReference type="UniPathway" id="UPA00068">
    <property type="reaction ID" value="UER00109"/>
</dbReference>
<feature type="binding site" evidence="5">
    <location>
        <position position="281"/>
    </location>
    <ligand>
        <name>pyridoxal 5'-phosphate</name>
        <dbReference type="ChEBI" id="CHEBI:597326"/>
    </ligand>
</feature>
<comment type="subcellular location">
    <subcellularLocation>
        <location evidence="5">Cytoplasm</location>
    </subcellularLocation>
</comment>
<feature type="binding site" evidence="5">
    <location>
        <position position="138"/>
    </location>
    <ligand>
        <name>pyridoxal 5'-phosphate</name>
        <dbReference type="ChEBI" id="CHEBI:597326"/>
    </ligand>
</feature>
<dbReference type="InterPro" id="IPR005814">
    <property type="entry name" value="Aminotrans_3"/>
</dbReference>
<feature type="modified residue" description="N6-(pyridoxal phosphate)lysine" evidence="5">
    <location>
        <position position="252"/>
    </location>
</feature>
<evidence type="ECO:0000256" key="4">
    <source>
        <dbReference type="ARBA" id="ARBA00022898"/>
    </source>
</evidence>
<dbReference type="GO" id="GO:0005737">
    <property type="term" value="C:cytoplasm"/>
    <property type="evidence" value="ECO:0007669"/>
    <property type="project" value="UniProtKB-SubCell"/>
</dbReference>
<protein>
    <recommendedName>
        <fullName evidence="5">Acetylornithine aminotransferase</fullName>
        <shortName evidence="5">ACOAT</shortName>
        <ecNumber evidence="5">2.6.1.11</ecNumber>
    </recommendedName>
</protein>
<dbReference type="CDD" id="cd00610">
    <property type="entry name" value="OAT_like"/>
    <property type="match status" value="1"/>
</dbReference>
<evidence type="ECO:0000256" key="3">
    <source>
        <dbReference type="ARBA" id="ARBA00022679"/>
    </source>
</evidence>
<dbReference type="PANTHER" id="PTHR11986:SF79">
    <property type="entry name" value="ACETYLORNITHINE AMINOTRANSFERASE, MITOCHONDRIAL"/>
    <property type="match status" value="1"/>
</dbReference>
<keyword evidence="2 5" id="KW-0028">Amino-acid biosynthesis</keyword>
<evidence type="ECO:0000256" key="5">
    <source>
        <dbReference type="HAMAP-Rule" id="MF_01107"/>
    </source>
</evidence>
<dbReference type="GO" id="GO:0030170">
    <property type="term" value="F:pyridoxal phosphate binding"/>
    <property type="evidence" value="ECO:0007669"/>
    <property type="project" value="InterPro"/>
</dbReference>
<dbReference type="NCBIfam" id="NF002325">
    <property type="entry name" value="PRK01278.1"/>
    <property type="match status" value="1"/>
</dbReference>
<dbReference type="EMBL" id="LK932403">
    <property type="protein sequence ID" value="CDS88191.1"/>
    <property type="molecule type" value="Genomic_DNA"/>
</dbReference>
<dbReference type="GO" id="GO:0042802">
    <property type="term" value="F:identical protein binding"/>
    <property type="evidence" value="ECO:0007669"/>
    <property type="project" value="TreeGrafter"/>
</dbReference>
<dbReference type="HAMAP" id="MF_01107">
    <property type="entry name" value="ArgD_aminotrans_3"/>
    <property type="match status" value="1"/>
</dbReference>
<keyword evidence="5" id="KW-0055">Arginine biosynthesis</keyword>
<accession>A0A069AHZ7</accession>
<evidence type="ECO:0000256" key="2">
    <source>
        <dbReference type="ARBA" id="ARBA00022605"/>
    </source>
</evidence>
<comment type="subunit">
    <text evidence="5">Homodimer.</text>
</comment>
<feature type="binding site" evidence="5">
    <location>
        <begin position="223"/>
        <end position="226"/>
    </location>
    <ligand>
        <name>pyridoxal 5'-phosphate</name>
        <dbReference type="ChEBI" id="CHEBI:597326"/>
    </ligand>
</feature>
<sequence length="395" mass="43914">MNNDNTISKWNEYFIDTYNQPNFVIDYGEGSCFFDTNGNKYIDFTSGYGVSSLGYSNSNLKNALKEQVDKLLHTSNLYFNEPVLYSGEKIINSSGMAKVYFCNSGTEANETAFKIARKYSSDKYGNGRGTIISLKDSFHGRTMMSLMATGMDKYHKYFYPLPEGFKYIERNNIEDLKNNLDSTVCAIILEAIQGEGGVNVLEKDYVLEIVKICQEKDIVVIFDEVQCGIGRTGKLFGYEYFDVKPDIVTVAKGLGAGIPVGGVLVNKKLSKVLGKGDQGTTFGGNLLAMVAASVVLDEISKDGFYNEVLEKGNYIRKYIESFNNKVVLKTKGIGLMIGIETNIESSIIEEKARKKGLLILTAGKNVLRFLPPLTISYKEIDEALEILKDILLESN</sequence>
<organism evidence="6">
    <name type="scientific">Clostridioides difficile</name>
    <name type="common">Peptoclostridium difficile</name>
    <dbReference type="NCBI Taxonomy" id="1496"/>
    <lineage>
        <taxon>Bacteria</taxon>
        <taxon>Bacillati</taxon>
        <taxon>Bacillota</taxon>
        <taxon>Clostridia</taxon>
        <taxon>Peptostreptococcales</taxon>
        <taxon>Peptostreptococcaceae</taxon>
        <taxon>Clostridioides</taxon>
    </lineage>
</organism>
<comment type="miscellaneous">
    <text evidence="5">May also have succinyldiaminopimelate aminotransferase activity, thus carrying out the corresponding step in lysine biosynthesis.</text>
</comment>
<dbReference type="PIRSF" id="PIRSF000521">
    <property type="entry name" value="Transaminase_4ab_Lys_Orn"/>
    <property type="match status" value="1"/>
</dbReference>
<dbReference type="NCBIfam" id="TIGR00707">
    <property type="entry name" value="argD"/>
    <property type="match status" value="1"/>
</dbReference>
<dbReference type="InterPro" id="IPR015424">
    <property type="entry name" value="PyrdxlP-dep_Trfase"/>
</dbReference>
<reference evidence="6" key="1">
    <citation type="submission" date="2014-07" db="EMBL/GenBank/DDBJ databases">
        <authorList>
            <person name="Monot Marc"/>
        </authorList>
    </citation>
    <scope>NUCLEOTIDE SEQUENCE</scope>
    <source>
        <strain evidence="8">7032989</strain>
        <strain evidence="7">7032994</strain>
    </source>
</reference>
<comment type="catalytic activity">
    <reaction evidence="5">
        <text>N(2)-acetyl-L-ornithine + 2-oxoglutarate = N-acetyl-L-glutamate 5-semialdehyde + L-glutamate</text>
        <dbReference type="Rhea" id="RHEA:18049"/>
        <dbReference type="ChEBI" id="CHEBI:16810"/>
        <dbReference type="ChEBI" id="CHEBI:29123"/>
        <dbReference type="ChEBI" id="CHEBI:29985"/>
        <dbReference type="ChEBI" id="CHEBI:57805"/>
        <dbReference type="EC" id="2.6.1.11"/>
    </reaction>
</comment>
<dbReference type="PANTHER" id="PTHR11986">
    <property type="entry name" value="AMINOTRANSFERASE CLASS III"/>
    <property type="match status" value="1"/>
</dbReference>
<dbReference type="EMBL" id="LK932517">
    <property type="protein sequence ID" value="CDS88066.1"/>
    <property type="molecule type" value="Genomic_DNA"/>
</dbReference>
<comment type="pathway">
    <text evidence="5">Amino-acid biosynthesis; L-arginine biosynthesis; N(2)-acetyl-L-ornithine from L-glutamate: step 4/4.</text>
</comment>
<evidence type="ECO:0000313" key="7">
    <source>
        <dbReference type="EMBL" id="CDS88191.1"/>
    </source>
</evidence>
<evidence type="ECO:0000313" key="8">
    <source>
        <dbReference type="EMBL" id="CDT17171.1"/>
    </source>
</evidence>
<feature type="binding site" evidence="5">
    <location>
        <position position="141"/>
    </location>
    <ligand>
        <name>N(2)-acetyl-L-ornithine</name>
        <dbReference type="ChEBI" id="CHEBI:57805"/>
    </ligand>
</feature>
<keyword evidence="5" id="KW-0963">Cytoplasm</keyword>
<dbReference type="InterPro" id="IPR049704">
    <property type="entry name" value="Aminotrans_3_PPA_site"/>
</dbReference>
<dbReference type="InterPro" id="IPR015422">
    <property type="entry name" value="PyrdxlP-dep_Trfase_small"/>
</dbReference>
<name>A0A069AHZ7_CLODI</name>
<dbReference type="InterPro" id="IPR015421">
    <property type="entry name" value="PyrdxlP-dep_Trfase_major"/>
</dbReference>
<dbReference type="EMBL" id="LK932994">
    <property type="protein sequence ID" value="CDT17171.1"/>
    <property type="molecule type" value="Genomic_DNA"/>
</dbReference>
<comment type="cofactor">
    <cofactor evidence="5">
        <name>pyridoxal 5'-phosphate</name>
        <dbReference type="ChEBI" id="CHEBI:597326"/>
    </cofactor>
    <text evidence="5">Binds 1 pyridoxal phosphate per subunit.</text>
</comment>
<dbReference type="GO" id="GO:0006526">
    <property type="term" value="P:L-arginine biosynthetic process"/>
    <property type="evidence" value="ECO:0007669"/>
    <property type="project" value="UniProtKB-UniRule"/>
</dbReference>
<dbReference type="SUPFAM" id="SSF53383">
    <property type="entry name" value="PLP-dependent transferases"/>
    <property type="match status" value="1"/>
</dbReference>
<comment type="similarity">
    <text evidence="5">Belongs to the class-III pyridoxal-phosphate-dependent aminotransferase family. ArgD subfamily.</text>
</comment>
<dbReference type="Gene3D" id="3.90.1150.10">
    <property type="entry name" value="Aspartate Aminotransferase, domain 1"/>
    <property type="match status" value="1"/>
</dbReference>